<dbReference type="Pfam" id="PF13519">
    <property type="entry name" value="VWA_2"/>
    <property type="match status" value="1"/>
</dbReference>
<evidence type="ECO:0000313" key="3">
    <source>
        <dbReference type="EMBL" id="EGS19846.1"/>
    </source>
</evidence>
<dbReference type="Gene3D" id="2.60.40.10">
    <property type="entry name" value="Immunoglobulins"/>
    <property type="match status" value="1"/>
</dbReference>
<dbReference type="InterPro" id="IPR014756">
    <property type="entry name" value="Ig_E-set"/>
</dbReference>
<dbReference type="InterPro" id="IPR036465">
    <property type="entry name" value="vWFA_dom_sf"/>
</dbReference>
<dbReference type="EMBL" id="GL988043">
    <property type="protein sequence ID" value="EGS19846.1"/>
    <property type="molecule type" value="Genomic_DNA"/>
</dbReference>
<accession>G0SAS4</accession>
<feature type="repeat" description="Filamin" evidence="1">
    <location>
        <begin position="233"/>
        <end position="328"/>
    </location>
</feature>
<dbReference type="RefSeq" id="XP_006694731.1">
    <property type="nucleotide sequence ID" value="XM_006694668.1"/>
</dbReference>
<gene>
    <name evidence="3" type="ORF">CTHT_0043310</name>
</gene>
<dbReference type="HOGENOM" id="CLU_038943_0_0_1"/>
<dbReference type="InterPro" id="IPR017868">
    <property type="entry name" value="Filamin/ABP280_repeat-like"/>
</dbReference>
<dbReference type="InterPro" id="IPR002035">
    <property type="entry name" value="VWF_A"/>
</dbReference>
<dbReference type="InterPro" id="IPR013783">
    <property type="entry name" value="Ig-like_fold"/>
</dbReference>
<evidence type="ECO:0000256" key="1">
    <source>
        <dbReference type="PROSITE-ProRule" id="PRU00087"/>
    </source>
</evidence>
<evidence type="ECO:0000313" key="4">
    <source>
        <dbReference type="Proteomes" id="UP000008066"/>
    </source>
</evidence>
<evidence type="ECO:0000259" key="2">
    <source>
        <dbReference type="PROSITE" id="PS50234"/>
    </source>
</evidence>
<dbReference type="PROSITE" id="PS50234">
    <property type="entry name" value="VWFA"/>
    <property type="match status" value="1"/>
</dbReference>
<dbReference type="PROSITE" id="PS50194">
    <property type="entry name" value="FILAMIN_REPEAT"/>
    <property type="match status" value="1"/>
</dbReference>
<feature type="domain" description="VWFA" evidence="2">
    <location>
        <begin position="36"/>
        <end position="220"/>
    </location>
</feature>
<reference evidence="3 4" key="1">
    <citation type="journal article" date="2011" name="Cell">
        <title>Insight into structure and assembly of the nuclear pore complex by utilizing the genome of a eukaryotic thermophile.</title>
        <authorList>
            <person name="Amlacher S."/>
            <person name="Sarges P."/>
            <person name="Flemming D."/>
            <person name="van Noort V."/>
            <person name="Kunze R."/>
            <person name="Devos D.P."/>
            <person name="Arumugam M."/>
            <person name="Bork P."/>
            <person name="Hurt E."/>
        </authorList>
    </citation>
    <scope>NUCLEOTIDE SEQUENCE [LARGE SCALE GENOMIC DNA]</scope>
    <source>
        <strain evidence="4">DSM 1495 / CBS 144.50 / IMI 039719</strain>
    </source>
</reference>
<keyword evidence="4" id="KW-1185">Reference proteome</keyword>
<dbReference type="OrthoDB" id="301415at2759"/>
<proteinExistence type="predicted"/>
<organism evidence="4">
    <name type="scientific">Chaetomium thermophilum (strain DSM 1495 / CBS 144.50 / IMI 039719)</name>
    <name type="common">Thermochaetoides thermophila</name>
    <dbReference type="NCBI Taxonomy" id="759272"/>
    <lineage>
        <taxon>Eukaryota</taxon>
        <taxon>Fungi</taxon>
        <taxon>Dikarya</taxon>
        <taxon>Ascomycota</taxon>
        <taxon>Pezizomycotina</taxon>
        <taxon>Sordariomycetes</taxon>
        <taxon>Sordariomycetidae</taxon>
        <taxon>Sordariales</taxon>
        <taxon>Chaetomiaceae</taxon>
        <taxon>Thermochaetoides</taxon>
    </lineage>
</organism>
<dbReference type="SUPFAM" id="SSF53300">
    <property type="entry name" value="vWA-like"/>
    <property type="match status" value="1"/>
</dbReference>
<name>G0SAS4_CHATD</name>
<dbReference type="Pfam" id="PF00630">
    <property type="entry name" value="Filamin"/>
    <property type="match status" value="1"/>
</dbReference>
<dbReference type="GeneID" id="18258369"/>
<dbReference type="OMA" id="ACANHYP"/>
<dbReference type="SUPFAM" id="SSF81296">
    <property type="entry name" value="E set domains"/>
    <property type="match status" value="1"/>
</dbReference>
<dbReference type="SMART" id="SM00327">
    <property type="entry name" value="VWA"/>
    <property type="match status" value="1"/>
</dbReference>
<dbReference type="Gene3D" id="3.40.50.410">
    <property type="entry name" value="von Willebrand factor, type A domain"/>
    <property type="match status" value="1"/>
</dbReference>
<dbReference type="AlphaFoldDB" id="G0SAS4"/>
<protein>
    <recommendedName>
        <fullName evidence="2">VWFA domain-containing protein</fullName>
    </recommendedName>
</protein>
<sequence>MYALNPLLFTGLDRSKTSLSASLWVLAIDSGNGGRKVGIVIDASGSMEDNDPRNLRLQAAKLLVDKLISPSEVTGDQTADEVAVIEFTHTADVLYPLGDPSGAGPAVDGIIADGGTFIGSGVNAAIDELTKNSAAAGQTGILVLTDGVDDPSYFTPETIASIDRAQELGIRVSFGFLSIDSTQQDPEIIEAILRSGGIFATINTADDIGKVVAQALLNGLVGEPGKTKVILLSDVETAGMLDQTGSNTFTYTAKEGEEFNVTLTSDDRDPVSLKVTLRDPSGKEVASAVTDPDTGVAFVEYTAQAAGTITIEITPEGNKKSGLFSVKLLSSLDPCAESPVQIPPSNSTYIPTQSYHPPSPTGTSVVTAAAAPMGNANLAVGFGLLLLPTVFGVLY</sequence>
<dbReference type="Proteomes" id="UP000008066">
    <property type="component" value="Unassembled WGS sequence"/>
</dbReference>
<dbReference type="KEGG" id="cthr:CTHT_0043310"/>
<dbReference type="eggNOG" id="ENOG502SBFD">
    <property type="taxonomic scope" value="Eukaryota"/>
</dbReference>